<accession>A0AAV7PRX2</accession>
<keyword evidence="3" id="KW-1185">Reference proteome</keyword>
<feature type="compositionally biased region" description="Polar residues" evidence="1">
    <location>
        <begin position="101"/>
        <end position="114"/>
    </location>
</feature>
<evidence type="ECO:0000313" key="3">
    <source>
        <dbReference type="Proteomes" id="UP001066276"/>
    </source>
</evidence>
<evidence type="ECO:0000256" key="1">
    <source>
        <dbReference type="SAM" id="MobiDB-lite"/>
    </source>
</evidence>
<feature type="compositionally biased region" description="Basic and acidic residues" evidence="1">
    <location>
        <begin position="89"/>
        <end position="100"/>
    </location>
</feature>
<comment type="caution">
    <text evidence="2">The sequence shown here is derived from an EMBL/GenBank/DDBJ whole genome shotgun (WGS) entry which is preliminary data.</text>
</comment>
<evidence type="ECO:0000313" key="2">
    <source>
        <dbReference type="EMBL" id="KAJ1129999.1"/>
    </source>
</evidence>
<dbReference type="Proteomes" id="UP001066276">
    <property type="component" value="Chromosome 7"/>
</dbReference>
<gene>
    <name evidence="2" type="ORF">NDU88_008358</name>
</gene>
<protein>
    <submittedName>
        <fullName evidence="2">Uncharacterized protein</fullName>
    </submittedName>
</protein>
<organism evidence="2 3">
    <name type="scientific">Pleurodeles waltl</name>
    <name type="common">Iberian ribbed newt</name>
    <dbReference type="NCBI Taxonomy" id="8319"/>
    <lineage>
        <taxon>Eukaryota</taxon>
        <taxon>Metazoa</taxon>
        <taxon>Chordata</taxon>
        <taxon>Craniata</taxon>
        <taxon>Vertebrata</taxon>
        <taxon>Euteleostomi</taxon>
        <taxon>Amphibia</taxon>
        <taxon>Batrachia</taxon>
        <taxon>Caudata</taxon>
        <taxon>Salamandroidea</taxon>
        <taxon>Salamandridae</taxon>
        <taxon>Pleurodelinae</taxon>
        <taxon>Pleurodeles</taxon>
    </lineage>
</organism>
<reference evidence="2" key="1">
    <citation type="journal article" date="2022" name="bioRxiv">
        <title>Sequencing and chromosome-scale assembly of the giantPleurodeles waltlgenome.</title>
        <authorList>
            <person name="Brown T."/>
            <person name="Elewa A."/>
            <person name="Iarovenko S."/>
            <person name="Subramanian E."/>
            <person name="Araus A.J."/>
            <person name="Petzold A."/>
            <person name="Susuki M."/>
            <person name="Suzuki K.-i.T."/>
            <person name="Hayashi T."/>
            <person name="Toyoda A."/>
            <person name="Oliveira C."/>
            <person name="Osipova E."/>
            <person name="Leigh N.D."/>
            <person name="Simon A."/>
            <person name="Yun M.H."/>
        </authorList>
    </citation>
    <scope>NUCLEOTIDE SEQUENCE</scope>
    <source>
        <strain evidence="2">20211129_DDA</strain>
        <tissue evidence="2">Liver</tissue>
    </source>
</reference>
<feature type="region of interest" description="Disordered" evidence="1">
    <location>
        <begin position="81"/>
        <end position="151"/>
    </location>
</feature>
<proteinExistence type="predicted"/>
<dbReference type="AlphaFoldDB" id="A0AAV7PRX2"/>
<name>A0AAV7PRX2_PLEWA</name>
<dbReference type="EMBL" id="JANPWB010000011">
    <property type="protein sequence ID" value="KAJ1129999.1"/>
    <property type="molecule type" value="Genomic_DNA"/>
</dbReference>
<sequence>MRLVVVALATTEKPLPGKTCLQAMRLVLVREASGQTKDLPPVNEAGLGCSGNHKNARRVEETPCAKDSQCGWSWLFRQPQERLPGGRDAMSHGRRSDHSRNQMGQRRTTTSHSHCINAGHRTPSNTRTEGKKGAEQGRSTGNRIPPSSPIC</sequence>